<evidence type="ECO:0000256" key="1">
    <source>
        <dbReference type="SAM" id="SignalP"/>
    </source>
</evidence>
<dbReference type="RefSeq" id="WP_145289698.1">
    <property type="nucleotide sequence ID" value="NZ_CP036318.1"/>
</dbReference>
<organism evidence="2 3">
    <name type="scientific">Rosistilla oblonga</name>
    <dbReference type="NCBI Taxonomy" id="2527990"/>
    <lineage>
        <taxon>Bacteria</taxon>
        <taxon>Pseudomonadati</taxon>
        <taxon>Planctomycetota</taxon>
        <taxon>Planctomycetia</taxon>
        <taxon>Pirellulales</taxon>
        <taxon>Pirellulaceae</taxon>
        <taxon>Rosistilla</taxon>
    </lineage>
</organism>
<protein>
    <submittedName>
        <fullName evidence="2">Uncharacterized protein</fullName>
    </submittedName>
</protein>
<proteinExistence type="predicted"/>
<gene>
    <name evidence="2" type="ORF">Mal33_49110</name>
</gene>
<keyword evidence="3" id="KW-1185">Reference proteome</keyword>
<keyword evidence="1" id="KW-0732">Signal</keyword>
<accession>A0A518J0K9</accession>
<feature type="chain" id="PRO_5021745996" evidence="1">
    <location>
        <begin position="23"/>
        <end position="303"/>
    </location>
</feature>
<dbReference type="EMBL" id="CP036318">
    <property type="protein sequence ID" value="QDV58886.1"/>
    <property type="molecule type" value="Genomic_DNA"/>
</dbReference>
<reference evidence="2 3" key="1">
    <citation type="submission" date="2019-02" db="EMBL/GenBank/DDBJ databases">
        <title>Deep-cultivation of Planctomycetes and their phenomic and genomic characterization uncovers novel biology.</title>
        <authorList>
            <person name="Wiegand S."/>
            <person name="Jogler M."/>
            <person name="Boedeker C."/>
            <person name="Pinto D."/>
            <person name="Vollmers J."/>
            <person name="Rivas-Marin E."/>
            <person name="Kohn T."/>
            <person name="Peeters S.H."/>
            <person name="Heuer A."/>
            <person name="Rast P."/>
            <person name="Oberbeckmann S."/>
            <person name="Bunk B."/>
            <person name="Jeske O."/>
            <person name="Meyerdierks A."/>
            <person name="Storesund J.E."/>
            <person name="Kallscheuer N."/>
            <person name="Luecker S."/>
            <person name="Lage O.M."/>
            <person name="Pohl T."/>
            <person name="Merkel B.J."/>
            <person name="Hornburger P."/>
            <person name="Mueller R.-W."/>
            <person name="Bruemmer F."/>
            <person name="Labrenz M."/>
            <person name="Spormann A.M."/>
            <person name="Op den Camp H."/>
            <person name="Overmann J."/>
            <person name="Amann R."/>
            <person name="Jetten M.S.M."/>
            <person name="Mascher T."/>
            <person name="Medema M.H."/>
            <person name="Devos D.P."/>
            <person name="Kaster A.-K."/>
            <person name="Ovreas L."/>
            <person name="Rohde M."/>
            <person name="Galperin M.Y."/>
            <person name="Jogler C."/>
        </authorList>
    </citation>
    <scope>NUCLEOTIDE SEQUENCE [LARGE SCALE GENOMIC DNA]</scope>
    <source>
        <strain evidence="2 3">Mal33</strain>
    </source>
</reference>
<sequence length="303" mass="33437" precursor="true">MDVRFLTWVSLSVALLPAITFAQPYDVAVRPISVLRPGTIVDQGPPEGWTHLIVKSFPKVASGDVDKIPERDSQLASLMFTALAARTQQLPDGSWQLTEVATGAGTSVRGRDMIVSSDTQQQLGADLGFFARMVLKEFDAKQTQVQYKAISRHFFIVDTIGAFRWENQNRLLPLRYALVLNPQTGHLDTFCWLMDADSSGVSTTAVGSIHWLPQSLVFAPQLHVDYSKYNFLGIPSDTAFCSTNIPPGQVTMNIPADATRVLAQPKLSVQDAASLHGWFNQISTSMRPHYDRAALSKTTTTQR</sequence>
<evidence type="ECO:0000313" key="3">
    <source>
        <dbReference type="Proteomes" id="UP000316770"/>
    </source>
</evidence>
<dbReference type="Proteomes" id="UP000316770">
    <property type="component" value="Chromosome"/>
</dbReference>
<dbReference type="AlphaFoldDB" id="A0A518J0K9"/>
<evidence type="ECO:0000313" key="2">
    <source>
        <dbReference type="EMBL" id="QDV58886.1"/>
    </source>
</evidence>
<name>A0A518J0K9_9BACT</name>
<feature type="signal peptide" evidence="1">
    <location>
        <begin position="1"/>
        <end position="22"/>
    </location>
</feature>